<protein>
    <submittedName>
        <fullName evidence="2">Uncharacterized protein</fullName>
    </submittedName>
</protein>
<dbReference type="OrthoDB" id="416210at2759"/>
<proteinExistence type="predicted"/>
<dbReference type="EMBL" id="CDMY01000369">
    <property type="protein sequence ID" value="CEM06723.1"/>
    <property type="molecule type" value="Genomic_DNA"/>
</dbReference>
<evidence type="ECO:0000313" key="3">
    <source>
        <dbReference type="Proteomes" id="UP000041254"/>
    </source>
</evidence>
<dbReference type="FunCoup" id="A0A0G4F4C1">
    <property type="interactions" value="1"/>
</dbReference>
<dbReference type="Proteomes" id="UP000041254">
    <property type="component" value="Unassembled WGS sequence"/>
</dbReference>
<keyword evidence="3" id="KW-1185">Reference proteome</keyword>
<organism evidence="2 3">
    <name type="scientific">Vitrella brassicaformis (strain CCMP3155)</name>
    <dbReference type="NCBI Taxonomy" id="1169540"/>
    <lineage>
        <taxon>Eukaryota</taxon>
        <taxon>Sar</taxon>
        <taxon>Alveolata</taxon>
        <taxon>Colpodellida</taxon>
        <taxon>Vitrellaceae</taxon>
        <taxon>Vitrella</taxon>
    </lineage>
</organism>
<dbReference type="AlphaFoldDB" id="A0A0G4F4C1"/>
<evidence type="ECO:0000256" key="1">
    <source>
        <dbReference type="SAM" id="Phobius"/>
    </source>
</evidence>
<name>A0A0G4F4C1_VITBC</name>
<dbReference type="InParanoid" id="A0A0G4F4C1"/>
<accession>A0A0G4F4C1</accession>
<reference evidence="2 3" key="1">
    <citation type="submission" date="2014-11" db="EMBL/GenBank/DDBJ databases">
        <authorList>
            <person name="Zhu J."/>
            <person name="Qi W."/>
            <person name="Song R."/>
        </authorList>
    </citation>
    <scope>NUCLEOTIDE SEQUENCE [LARGE SCALE GENOMIC DNA]</scope>
</reference>
<keyword evidence="1" id="KW-0812">Transmembrane</keyword>
<gene>
    <name evidence="2" type="ORF">Vbra_21198</name>
</gene>
<evidence type="ECO:0000313" key="2">
    <source>
        <dbReference type="EMBL" id="CEM06723.1"/>
    </source>
</evidence>
<feature type="transmembrane region" description="Helical" evidence="1">
    <location>
        <begin position="53"/>
        <end position="77"/>
    </location>
</feature>
<keyword evidence="1" id="KW-1133">Transmembrane helix</keyword>
<keyword evidence="1" id="KW-0472">Membrane</keyword>
<sequence length="133" mass="15605">MTLDWGNVRGVGSWSRSFWNLLKVRKERFLQKDLYRSLYKYSRKRAKRFDKRTGLLSAGVPSLVMLFVATAAGVVVIDRQFEIRDLRVRSIGQRELSLQEEHDRMVKFLNESEKEIKTGEALQFKQLPKEAKV</sequence>
<dbReference type="VEuPathDB" id="CryptoDB:Vbra_21198"/>